<comment type="similarity">
    <text evidence="1">Belongs to the short-chain dehydrogenases/reductases (SDR) family.</text>
</comment>
<dbReference type="FunFam" id="3.40.50.720:FF:000084">
    <property type="entry name" value="Short-chain dehydrogenase reductase"/>
    <property type="match status" value="1"/>
</dbReference>
<dbReference type="Pfam" id="PF13561">
    <property type="entry name" value="adh_short_C2"/>
    <property type="match status" value="1"/>
</dbReference>
<organism evidence="3 4">
    <name type="scientific">Actinomadura barringtoniae</name>
    <dbReference type="NCBI Taxonomy" id="1427535"/>
    <lineage>
        <taxon>Bacteria</taxon>
        <taxon>Bacillati</taxon>
        <taxon>Actinomycetota</taxon>
        <taxon>Actinomycetes</taxon>
        <taxon>Streptosporangiales</taxon>
        <taxon>Thermomonosporaceae</taxon>
        <taxon>Actinomadura</taxon>
    </lineage>
</organism>
<dbReference type="PRINTS" id="PR00081">
    <property type="entry name" value="GDHRDH"/>
</dbReference>
<dbReference type="PANTHER" id="PTHR42879:SF6">
    <property type="entry name" value="NADPH-DEPENDENT REDUCTASE BACG"/>
    <property type="match status" value="1"/>
</dbReference>
<accession>A0A939P988</accession>
<sequence length="260" mass="26512">MDLGLNGKVALVSGGSAGIGLAIARDLVREGATVSIAGRDPARLAKARDGLRAELGADVGIRTLDIRDTEAARAWVEDTAAEHGAVHIAVTNAGGPPAGPTSAFGPDDYRAAFELGMIAHIALAQAALPHLREAGWGRILMITSETIRDLIPKYALSGIARSGLIGYAKTLVHELGQGNITVNVLAPGYTATDALLSGLSGDAEARAAQVARVAEEAGIPLGRVARPEEVAAAGTFLLSDRASFVTGTVQVVDGGRSLGV</sequence>
<protein>
    <submittedName>
        <fullName evidence="3">SDR family oxidoreductase</fullName>
    </submittedName>
</protein>
<dbReference type="InterPro" id="IPR036291">
    <property type="entry name" value="NAD(P)-bd_dom_sf"/>
</dbReference>
<dbReference type="AlphaFoldDB" id="A0A939P988"/>
<reference evidence="3" key="1">
    <citation type="submission" date="2021-03" db="EMBL/GenBank/DDBJ databases">
        <authorList>
            <person name="Kanchanasin P."/>
            <person name="Saeng-In P."/>
            <person name="Phongsopitanun W."/>
            <person name="Yuki M."/>
            <person name="Kudo T."/>
            <person name="Ohkuma M."/>
            <person name="Tanasupawat S."/>
        </authorList>
    </citation>
    <scope>NUCLEOTIDE SEQUENCE</scope>
    <source>
        <strain evidence="3">GKU 128</strain>
    </source>
</reference>
<name>A0A939P988_9ACTN</name>
<evidence type="ECO:0000313" key="3">
    <source>
        <dbReference type="EMBL" id="MBO2445653.1"/>
    </source>
</evidence>
<proteinExistence type="inferred from homology"/>
<dbReference type="Gene3D" id="3.40.50.720">
    <property type="entry name" value="NAD(P)-binding Rossmann-like Domain"/>
    <property type="match status" value="1"/>
</dbReference>
<dbReference type="EMBL" id="JAGEOJ010000001">
    <property type="protein sequence ID" value="MBO2445653.1"/>
    <property type="molecule type" value="Genomic_DNA"/>
</dbReference>
<dbReference type="GO" id="GO:0016491">
    <property type="term" value="F:oxidoreductase activity"/>
    <property type="evidence" value="ECO:0007669"/>
    <property type="project" value="UniProtKB-KW"/>
</dbReference>
<comment type="caution">
    <text evidence="3">The sequence shown here is derived from an EMBL/GenBank/DDBJ whole genome shotgun (WGS) entry which is preliminary data.</text>
</comment>
<dbReference type="RefSeq" id="WP_208253261.1">
    <property type="nucleotide sequence ID" value="NZ_JAGEOJ010000001.1"/>
</dbReference>
<gene>
    <name evidence="3" type="ORF">J4573_00975</name>
</gene>
<dbReference type="InterPro" id="IPR050259">
    <property type="entry name" value="SDR"/>
</dbReference>
<dbReference type="Proteomes" id="UP000669179">
    <property type="component" value="Unassembled WGS sequence"/>
</dbReference>
<dbReference type="InterPro" id="IPR002347">
    <property type="entry name" value="SDR_fam"/>
</dbReference>
<keyword evidence="2" id="KW-0560">Oxidoreductase</keyword>
<keyword evidence="4" id="KW-1185">Reference proteome</keyword>
<dbReference type="SUPFAM" id="SSF51735">
    <property type="entry name" value="NAD(P)-binding Rossmann-fold domains"/>
    <property type="match status" value="1"/>
</dbReference>
<evidence type="ECO:0000256" key="1">
    <source>
        <dbReference type="ARBA" id="ARBA00006484"/>
    </source>
</evidence>
<evidence type="ECO:0000256" key="2">
    <source>
        <dbReference type="ARBA" id="ARBA00023002"/>
    </source>
</evidence>
<dbReference type="PANTHER" id="PTHR42879">
    <property type="entry name" value="3-OXOACYL-(ACYL-CARRIER-PROTEIN) REDUCTASE"/>
    <property type="match status" value="1"/>
</dbReference>
<evidence type="ECO:0000313" key="4">
    <source>
        <dbReference type="Proteomes" id="UP000669179"/>
    </source>
</evidence>